<keyword evidence="3" id="KW-1185">Reference proteome</keyword>
<name>A0ABD1ZXC0_VESSQ</name>
<sequence length="77" mass="8151">PSNSANLDSADLDLHREVSDLSQGNSSGQIYQTTAPNSRIRLLPLMVLSQPTATKHSSVSSVSSVQTPMTEVAAKNL</sequence>
<gene>
    <name evidence="2" type="ORF">V1478_017600</name>
</gene>
<accession>A0ABD1ZXC0</accession>
<dbReference type="EMBL" id="JAUDFV010000164">
    <property type="protein sequence ID" value="KAL2713009.1"/>
    <property type="molecule type" value="Genomic_DNA"/>
</dbReference>
<dbReference type="Proteomes" id="UP001607302">
    <property type="component" value="Unassembled WGS sequence"/>
</dbReference>
<dbReference type="AlphaFoldDB" id="A0ABD1ZXC0"/>
<reference evidence="2 3" key="1">
    <citation type="journal article" date="2024" name="Ann. Entomol. Soc. Am.">
        <title>Genomic analyses of the southern and eastern yellowjacket wasps (Hymenoptera: Vespidae) reveal evolutionary signatures of social life.</title>
        <authorList>
            <person name="Catto M.A."/>
            <person name="Caine P.B."/>
            <person name="Orr S.E."/>
            <person name="Hunt B.G."/>
            <person name="Goodisman M.A.D."/>
        </authorList>
    </citation>
    <scope>NUCLEOTIDE SEQUENCE [LARGE SCALE GENOMIC DNA]</scope>
    <source>
        <strain evidence="2">233</strain>
        <tissue evidence="2">Head and thorax</tissue>
    </source>
</reference>
<evidence type="ECO:0000313" key="2">
    <source>
        <dbReference type="EMBL" id="KAL2713009.1"/>
    </source>
</evidence>
<protein>
    <submittedName>
        <fullName evidence="2">Uncharacterized protein</fullName>
    </submittedName>
</protein>
<comment type="caution">
    <text evidence="2">The sequence shown here is derived from an EMBL/GenBank/DDBJ whole genome shotgun (WGS) entry which is preliminary data.</text>
</comment>
<feature type="non-terminal residue" evidence="2">
    <location>
        <position position="1"/>
    </location>
</feature>
<feature type="region of interest" description="Disordered" evidence="1">
    <location>
        <begin position="53"/>
        <end position="77"/>
    </location>
</feature>
<evidence type="ECO:0000313" key="3">
    <source>
        <dbReference type="Proteomes" id="UP001607302"/>
    </source>
</evidence>
<proteinExistence type="predicted"/>
<evidence type="ECO:0000256" key="1">
    <source>
        <dbReference type="SAM" id="MobiDB-lite"/>
    </source>
</evidence>
<organism evidence="2 3">
    <name type="scientific">Vespula squamosa</name>
    <name type="common">Southern yellow jacket</name>
    <name type="synonym">Wasp</name>
    <dbReference type="NCBI Taxonomy" id="30214"/>
    <lineage>
        <taxon>Eukaryota</taxon>
        <taxon>Metazoa</taxon>
        <taxon>Ecdysozoa</taxon>
        <taxon>Arthropoda</taxon>
        <taxon>Hexapoda</taxon>
        <taxon>Insecta</taxon>
        <taxon>Pterygota</taxon>
        <taxon>Neoptera</taxon>
        <taxon>Endopterygota</taxon>
        <taxon>Hymenoptera</taxon>
        <taxon>Apocrita</taxon>
        <taxon>Aculeata</taxon>
        <taxon>Vespoidea</taxon>
        <taxon>Vespidae</taxon>
        <taxon>Vespinae</taxon>
        <taxon>Vespula</taxon>
    </lineage>
</organism>